<keyword evidence="2" id="KW-0732">Signal</keyword>
<evidence type="ECO:0000256" key="2">
    <source>
        <dbReference type="SAM" id="SignalP"/>
    </source>
</evidence>
<feature type="transmembrane region" description="Helical" evidence="1">
    <location>
        <begin position="59"/>
        <end position="81"/>
    </location>
</feature>
<reference evidence="3 4" key="1">
    <citation type="submission" date="2020-07" db="EMBL/GenBank/DDBJ databases">
        <title>Sequencing the genomes of 1000 actinobacteria strains.</title>
        <authorList>
            <person name="Klenk H.-P."/>
        </authorList>
    </citation>
    <scope>NUCLEOTIDE SEQUENCE [LARGE SCALE GENOMIC DNA]</scope>
    <source>
        <strain evidence="3 4">DSM 45772</strain>
    </source>
</reference>
<feature type="chain" id="PRO_5030729603" description="SPW repeat-containing protein" evidence="2">
    <location>
        <begin position="23"/>
        <end position="120"/>
    </location>
</feature>
<gene>
    <name evidence="3" type="ORF">BJ983_002945</name>
</gene>
<organism evidence="3 4">
    <name type="scientific">Actinomycetospora corticicola</name>
    <dbReference type="NCBI Taxonomy" id="663602"/>
    <lineage>
        <taxon>Bacteria</taxon>
        <taxon>Bacillati</taxon>
        <taxon>Actinomycetota</taxon>
        <taxon>Actinomycetes</taxon>
        <taxon>Pseudonocardiales</taxon>
        <taxon>Pseudonocardiaceae</taxon>
        <taxon>Actinomycetospora</taxon>
    </lineage>
</organism>
<proteinExistence type="predicted"/>
<accession>A0A7Y9DWI9</accession>
<name>A0A7Y9DWI9_9PSEU</name>
<keyword evidence="1" id="KW-0812">Transmembrane</keyword>
<sequence>MMGRYSKTLVAALATVAAAILAAFMPDSVVSTVEWVNVAIIAVGLVPTFYVANSPAAPVAKAIVGAATAALTLLTTLIAGGLTVTEWSQVAAAFVGAILVWAVPNTPAGDPAWGGPAAVA</sequence>
<keyword evidence="1" id="KW-0472">Membrane</keyword>
<evidence type="ECO:0000256" key="1">
    <source>
        <dbReference type="SAM" id="Phobius"/>
    </source>
</evidence>
<keyword evidence="4" id="KW-1185">Reference proteome</keyword>
<dbReference type="Proteomes" id="UP000535890">
    <property type="component" value="Unassembled WGS sequence"/>
</dbReference>
<dbReference type="AlphaFoldDB" id="A0A7Y9DWI9"/>
<evidence type="ECO:0000313" key="4">
    <source>
        <dbReference type="Proteomes" id="UP000535890"/>
    </source>
</evidence>
<dbReference type="RefSeq" id="WP_179794466.1">
    <property type="nucleotide sequence ID" value="NZ_BAABHP010000021.1"/>
</dbReference>
<dbReference type="EMBL" id="JACCBN010000001">
    <property type="protein sequence ID" value="NYD36843.1"/>
    <property type="molecule type" value="Genomic_DNA"/>
</dbReference>
<comment type="caution">
    <text evidence="3">The sequence shown here is derived from an EMBL/GenBank/DDBJ whole genome shotgun (WGS) entry which is preliminary data.</text>
</comment>
<evidence type="ECO:0000313" key="3">
    <source>
        <dbReference type="EMBL" id="NYD36843.1"/>
    </source>
</evidence>
<evidence type="ECO:0008006" key="5">
    <source>
        <dbReference type="Google" id="ProtNLM"/>
    </source>
</evidence>
<keyword evidence="1" id="KW-1133">Transmembrane helix</keyword>
<feature type="transmembrane region" description="Helical" evidence="1">
    <location>
        <begin position="32"/>
        <end position="52"/>
    </location>
</feature>
<protein>
    <recommendedName>
        <fullName evidence="5">SPW repeat-containing protein</fullName>
    </recommendedName>
</protein>
<feature type="signal peptide" evidence="2">
    <location>
        <begin position="1"/>
        <end position="22"/>
    </location>
</feature>